<keyword evidence="2" id="KW-0732">Signal</keyword>
<accession>A0AA39HCN3</accession>
<feature type="compositionally biased region" description="Low complexity" evidence="1">
    <location>
        <begin position="784"/>
        <end position="857"/>
    </location>
</feature>
<gene>
    <name evidence="3" type="ORF">QR680_016120</name>
</gene>
<evidence type="ECO:0000256" key="1">
    <source>
        <dbReference type="SAM" id="MobiDB-lite"/>
    </source>
</evidence>
<reference evidence="3" key="1">
    <citation type="submission" date="2023-06" db="EMBL/GenBank/DDBJ databases">
        <title>Genomic analysis of the entomopathogenic nematode Steinernema hermaphroditum.</title>
        <authorList>
            <person name="Schwarz E.M."/>
            <person name="Heppert J.K."/>
            <person name="Baniya A."/>
            <person name="Schwartz H.T."/>
            <person name="Tan C.-H."/>
            <person name="Antoshechkin I."/>
            <person name="Sternberg P.W."/>
            <person name="Goodrich-Blair H."/>
            <person name="Dillman A.R."/>
        </authorList>
    </citation>
    <scope>NUCLEOTIDE SEQUENCE</scope>
    <source>
        <strain evidence="3">PS9179</strain>
        <tissue evidence="3">Whole animal</tissue>
    </source>
</reference>
<feature type="region of interest" description="Disordered" evidence="1">
    <location>
        <begin position="774"/>
        <end position="857"/>
    </location>
</feature>
<organism evidence="3 4">
    <name type="scientific">Steinernema hermaphroditum</name>
    <dbReference type="NCBI Taxonomy" id="289476"/>
    <lineage>
        <taxon>Eukaryota</taxon>
        <taxon>Metazoa</taxon>
        <taxon>Ecdysozoa</taxon>
        <taxon>Nematoda</taxon>
        <taxon>Chromadorea</taxon>
        <taxon>Rhabditida</taxon>
        <taxon>Tylenchina</taxon>
        <taxon>Panagrolaimomorpha</taxon>
        <taxon>Strongyloidoidea</taxon>
        <taxon>Steinernematidae</taxon>
        <taxon>Steinernema</taxon>
    </lineage>
</organism>
<sequence>MWWCYAALFSIAAASLVSGTGTYGKDILLQSAATSANTIVTENSKTAKKLTDINLESFCEGQGVMVDGKCYVALNDLPKVTEEISVGKFRKLYAEDDLQEHCRNHIMKAYGFDEDIKEQFRSQLADTKDYFLMQLIEAGFHEDSRIYATISGSGLHYHWTPGNPFAGFGVICEYADGNSSTATVDSPFDLRLEHGLCSSGLMIGETCYLPLHKDRFYIKTDSEKEIWMNYSVSRFENICLDYLNAYYWRPYLESQKVFTASAISDMSKFVDSSLMAFDTHFMIFVLLRFLGLVEQAKWYMMKIGSGTLYEGLSPMNEGFDAADYGVVCRYEYRRYEELKSLFQPSLRDRFGDFCKGGHRNGNECYMAFETEDNTKRVHVLEEYCWTNLSDYMSKRQEVDIGEHFSWSLASLNDTMKQTLLEANVLQDGKVYAVKVKANRVEDMSLNAEGSDLKRHGYVCFYEYQDTTDLTTPLTTAATPQHESWRLESFCQKGHMLNGSCYLPLRNEAFKLNTTDAPNWLWSSLCTAQMESYYFKILLQIGEAIANGICRYLNATVASKESGIHKELLRDGILEHGRAYAAKINDKETTFLPDDQNAQLFGTLCVYNYTDFEALKSLFHSTTTTSVPTTTTTPKPTTAFDWRRKAFCTKGHFIGSKCYLVLEYGLLQEKPTENQLGIFEKHCLAHLEKFYNPLLVELGMDEPVTEYVGHALATVNDRIKKELIDFEVLESDKTYVVKANGNTVSDITTNGGMGPKPSRHGFVCEYNLDGVLNPATPSPTELLNTTSTSTTTTTTTTTPTTSTSTTSTTTTTTTTTTTPKPTTTTTTTPKPTTKTTTTPKPTTTTRTPKRTTTTPKITKPIPSFLSIINGKHKTLGTTKKTTTTTRRPITTTASYQQLLKAHVFPNVKPFYRSYSASVKHLYQVNSATFPHGYKYEGIEGKVIPYSYYVKNKAILNRVCPKLQVMNEVYDGANQYFSLTKGRPIMVVSPEEGYCGATKTMYYIQSLPHLKDTFYTTNRNEYNNVWYTNTFYKHQPYGKAFYLW</sequence>
<dbReference type="Proteomes" id="UP001175271">
    <property type="component" value="Unassembled WGS sequence"/>
</dbReference>
<dbReference type="InterPro" id="IPR053121">
    <property type="entry name" value="Spore_Coat_Assembly"/>
</dbReference>
<evidence type="ECO:0000313" key="4">
    <source>
        <dbReference type="Proteomes" id="UP001175271"/>
    </source>
</evidence>
<proteinExistence type="predicted"/>
<keyword evidence="4" id="KW-1185">Reference proteome</keyword>
<dbReference type="AlphaFoldDB" id="A0AA39HCN3"/>
<dbReference type="EMBL" id="JAUCMV010000004">
    <property type="protein sequence ID" value="KAK0402057.1"/>
    <property type="molecule type" value="Genomic_DNA"/>
</dbReference>
<feature type="signal peptide" evidence="2">
    <location>
        <begin position="1"/>
        <end position="19"/>
    </location>
</feature>
<name>A0AA39HCN3_9BILA</name>
<comment type="caution">
    <text evidence="3">The sequence shown here is derived from an EMBL/GenBank/DDBJ whole genome shotgun (WGS) entry which is preliminary data.</text>
</comment>
<dbReference type="PANTHER" id="PTHR35365:SF18">
    <property type="entry name" value="MUCIN-19-LIKE-RELATED"/>
    <property type="match status" value="1"/>
</dbReference>
<dbReference type="PANTHER" id="PTHR35365">
    <property type="entry name" value="LP04239P"/>
    <property type="match status" value="1"/>
</dbReference>
<evidence type="ECO:0000313" key="3">
    <source>
        <dbReference type="EMBL" id="KAK0402057.1"/>
    </source>
</evidence>
<protein>
    <submittedName>
        <fullName evidence="3">Uncharacterized protein</fullName>
    </submittedName>
</protein>
<feature type="chain" id="PRO_5041431433" evidence="2">
    <location>
        <begin position="20"/>
        <end position="1042"/>
    </location>
</feature>
<evidence type="ECO:0000256" key="2">
    <source>
        <dbReference type="SAM" id="SignalP"/>
    </source>
</evidence>